<dbReference type="OrthoDB" id="6143825at2759"/>
<gene>
    <name evidence="3" type="primary">20201772</name>
    <name evidence="2" type="ORF">HELRODRAFT_167028</name>
</gene>
<dbReference type="EMBL" id="AMQM01002626">
    <property type="status" value="NOT_ANNOTATED_CDS"/>
    <property type="molecule type" value="Genomic_DNA"/>
</dbReference>
<dbReference type="AlphaFoldDB" id="T1EYX2"/>
<evidence type="ECO:0000313" key="2">
    <source>
        <dbReference type="EMBL" id="ESO11934.1"/>
    </source>
</evidence>
<dbReference type="EnsemblMetazoa" id="HelroT167028">
    <property type="protein sequence ID" value="HelroP167028"/>
    <property type="gene ID" value="HelroG167028"/>
</dbReference>
<dbReference type="GO" id="GO:0008311">
    <property type="term" value="F:double-stranded DNA 3'-5' DNA exonuclease activity"/>
    <property type="evidence" value="ECO:0000318"/>
    <property type="project" value="GO_Central"/>
</dbReference>
<reference evidence="2 4" key="2">
    <citation type="journal article" date="2013" name="Nature">
        <title>Insights into bilaterian evolution from three spiralian genomes.</title>
        <authorList>
            <person name="Simakov O."/>
            <person name="Marletaz F."/>
            <person name="Cho S.J."/>
            <person name="Edsinger-Gonzales E."/>
            <person name="Havlak P."/>
            <person name="Hellsten U."/>
            <person name="Kuo D.H."/>
            <person name="Larsson T."/>
            <person name="Lv J."/>
            <person name="Arendt D."/>
            <person name="Savage R."/>
            <person name="Osoegawa K."/>
            <person name="de Jong P."/>
            <person name="Grimwood J."/>
            <person name="Chapman J.A."/>
            <person name="Shapiro H."/>
            <person name="Aerts A."/>
            <person name="Otillar R.P."/>
            <person name="Terry A.Y."/>
            <person name="Boore J.L."/>
            <person name="Grigoriev I.V."/>
            <person name="Lindberg D.R."/>
            <person name="Seaver E.C."/>
            <person name="Weisblat D.A."/>
            <person name="Putnam N.H."/>
            <person name="Rokhsar D.S."/>
        </authorList>
    </citation>
    <scope>NUCLEOTIDE SEQUENCE</scope>
</reference>
<protein>
    <recommendedName>
        <fullName evidence="1">Endonuclease/exonuclease/phosphatase domain-containing protein</fullName>
    </recommendedName>
</protein>
<sequence>MTASMMIVMMKDVLITNQQQLKSPAEVNTDRDTKNTTNKIENKTKFNQSSINKNSIYPYEDFPNRNDNNNIIILQWNIRGMRNNLPELQILIAKYKPHIICLQETKTTDDKQIILKNYSSYYKAATPTKTNPSAGTAIYIHHKITQSSHQLKTDHHFIASRVTCNKSFTICNGYIKPNNIMKSEELKQLIQQIPKPFLLVGDFNAHNQLWGSQNSNTQGKELEKTIIENNICLIKPTAPTMFHEHTNTSSIIDLVMTSPTMFEDIEWEAEEDLHGSDHFPIILTMKIKATNYECYRLNYNKIDWNKFKIFTDSLSTLLALKQYYPRHQLILQIQNKIHDIISNKNHISLIWIPSHIGIEGNERVDQLAAQAHLDPPSNIPIPYYDIRVMINDLICSKWQKEWDKITNFLKIVMPEHKTPKSTNLVETI</sequence>
<dbReference type="SUPFAM" id="SSF53098">
    <property type="entry name" value="Ribonuclease H-like"/>
    <property type="match status" value="1"/>
</dbReference>
<evidence type="ECO:0000313" key="4">
    <source>
        <dbReference type="Proteomes" id="UP000015101"/>
    </source>
</evidence>
<organism evidence="3 4">
    <name type="scientific">Helobdella robusta</name>
    <name type="common">Californian leech</name>
    <dbReference type="NCBI Taxonomy" id="6412"/>
    <lineage>
        <taxon>Eukaryota</taxon>
        <taxon>Metazoa</taxon>
        <taxon>Spiralia</taxon>
        <taxon>Lophotrochozoa</taxon>
        <taxon>Annelida</taxon>
        <taxon>Clitellata</taxon>
        <taxon>Hirudinea</taxon>
        <taxon>Rhynchobdellida</taxon>
        <taxon>Glossiphoniidae</taxon>
        <taxon>Helobdella</taxon>
    </lineage>
</organism>
<dbReference type="KEGG" id="hro:HELRODRAFT_167028"/>
<dbReference type="GO" id="GO:0005634">
    <property type="term" value="C:nucleus"/>
    <property type="evidence" value="ECO:0000318"/>
    <property type="project" value="GO_Central"/>
</dbReference>
<dbReference type="Proteomes" id="UP000015101">
    <property type="component" value="Unassembled WGS sequence"/>
</dbReference>
<dbReference type="RefSeq" id="XP_009010422.1">
    <property type="nucleotide sequence ID" value="XM_009012174.1"/>
</dbReference>
<accession>T1EYX2</accession>
<dbReference type="InterPro" id="IPR012337">
    <property type="entry name" value="RNaseH-like_sf"/>
</dbReference>
<reference evidence="3" key="3">
    <citation type="submission" date="2015-06" db="UniProtKB">
        <authorList>
            <consortium name="EnsemblMetazoa"/>
        </authorList>
    </citation>
    <scope>IDENTIFICATION</scope>
</reference>
<dbReference type="InterPro" id="IPR036691">
    <property type="entry name" value="Endo/exonu/phosph_ase_sf"/>
</dbReference>
<dbReference type="EMBL" id="AMQM01002625">
    <property type="status" value="NOT_ANNOTATED_CDS"/>
    <property type="molecule type" value="Genomic_DNA"/>
</dbReference>
<dbReference type="STRING" id="6412.T1EYX2"/>
<evidence type="ECO:0000313" key="3">
    <source>
        <dbReference type="EnsemblMetazoa" id="HelroP167028"/>
    </source>
</evidence>
<evidence type="ECO:0000259" key="1">
    <source>
        <dbReference type="Pfam" id="PF14529"/>
    </source>
</evidence>
<dbReference type="OMA" id="DIRVMIN"/>
<dbReference type="SUPFAM" id="SSF56219">
    <property type="entry name" value="DNase I-like"/>
    <property type="match status" value="1"/>
</dbReference>
<dbReference type="InterPro" id="IPR005135">
    <property type="entry name" value="Endo/exonuclease/phosphatase"/>
</dbReference>
<dbReference type="CDD" id="cd09276">
    <property type="entry name" value="Rnase_HI_RT_non_LTR"/>
    <property type="match status" value="1"/>
</dbReference>
<name>T1EYX2_HELRO</name>
<proteinExistence type="predicted"/>
<dbReference type="EMBL" id="KB095812">
    <property type="protein sequence ID" value="ESO11934.1"/>
    <property type="molecule type" value="Genomic_DNA"/>
</dbReference>
<dbReference type="PANTHER" id="PTHR33273">
    <property type="entry name" value="DOMAIN-CONTAINING PROTEIN, PUTATIVE-RELATED"/>
    <property type="match status" value="1"/>
</dbReference>
<keyword evidence="4" id="KW-1185">Reference proteome</keyword>
<dbReference type="HOGENOM" id="CLU_641381_0_0_1"/>
<reference evidence="4" key="1">
    <citation type="submission" date="2012-12" db="EMBL/GenBank/DDBJ databases">
        <authorList>
            <person name="Hellsten U."/>
            <person name="Grimwood J."/>
            <person name="Chapman J.A."/>
            <person name="Shapiro H."/>
            <person name="Aerts A."/>
            <person name="Otillar R.P."/>
            <person name="Terry A.Y."/>
            <person name="Boore J.L."/>
            <person name="Simakov O."/>
            <person name="Marletaz F."/>
            <person name="Cho S.-J."/>
            <person name="Edsinger-Gonzales E."/>
            <person name="Havlak P."/>
            <person name="Kuo D.-H."/>
            <person name="Larsson T."/>
            <person name="Lv J."/>
            <person name="Arendt D."/>
            <person name="Savage R."/>
            <person name="Osoegawa K."/>
            <person name="de Jong P."/>
            <person name="Lindberg D.R."/>
            <person name="Seaver E.C."/>
            <person name="Weisblat D.A."/>
            <person name="Putnam N.H."/>
            <person name="Grigoriev I.V."/>
            <person name="Rokhsar D.S."/>
        </authorList>
    </citation>
    <scope>NUCLEOTIDE SEQUENCE</scope>
</reference>
<dbReference type="eggNOG" id="KOG1075">
    <property type="taxonomic scope" value="Eukaryota"/>
</dbReference>
<dbReference type="Gene3D" id="3.60.10.10">
    <property type="entry name" value="Endonuclease/exonuclease/phosphatase"/>
    <property type="match status" value="1"/>
</dbReference>
<dbReference type="Gene3D" id="3.30.420.10">
    <property type="entry name" value="Ribonuclease H-like superfamily/Ribonuclease H"/>
    <property type="match status" value="1"/>
</dbReference>
<dbReference type="InParanoid" id="T1EYX2"/>
<dbReference type="GO" id="GO:0008081">
    <property type="term" value="F:phosphoric diester hydrolase activity"/>
    <property type="evidence" value="ECO:0000318"/>
    <property type="project" value="GO_Central"/>
</dbReference>
<dbReference type="CTD" id="20201772"/>
<dbReference type="GO" id="GO:0003906">
    <property type="term" value="F:DNA-(apurinic or apyrimidinic site) endonuclease activity"/>
    <property type="evidence" value="ECO:0000318"/>
    <property type="project" value="GO_Central"/>
</dbReference>
<dbReference type="InterPro" id="IPR036397">
    <property type="entry name" value="RNaseH_sf"/>
</dbReference>
<dbReference type="GO" id="GO:0006284">
    <property type="term" value="P:base-excision repair"/>
    <property type="evidence" value="ECO:0000318"/>
    <property type="project" value="GO_Central"/>
</dbReference>
<dbReference type="GeneID" id="20201772"/>
<dbReference type="GO" id="GO:0003676">
    <property type="term" value="F:nucleic acid binding"/>
    <property type="evidence" value="ECO:0007669"/>
    <property type="project" value="InterPro"/>
</dbReference>
<feature type="domain" description="Endonuclease/exonuclease/phosphatase" evidence="1">
    <location>
        <begin position="169"/>
        <end position="282"/>
    </location>
</feature>
<dbReference type="PANTHER" id="PTHR33273:SF4">
    <property type="entry name" value="ENDONUCLEASE_EXONUCLEASE_PHOSPHATASE DOMAIN-CONTAINING PROTEIN"/>
    <property type="match status" value="1"/>
</dbReference>
<dbReference type="Pfam" id="PF14529">
    <property type="entry name" value="Exo_endo_phos_2"/>
    <property type="match status" value="1"/>
</dbReference>